<organism evidence="8 9">
    <name type="scientific">Parasponia andersonii</name>
    <name type="common">Sponia andersonii</name>
    <dbReference type="NCBI Taxonomy" id="3476"/>
    <lineage>
        <taxon>Eukaryota</taxon>
        <taxon>Viridiplantae</taxon>
        <taxon>Streptophyta</taxon>
        <taxon>Embryophyta</taxon>
        <taxon>Tracheophyta</taxon>
        <taxon>Spermatophyta</taxon>
        <taxon>Magnoliopsida</taxon>
        <taxon>eudicotyledons</taxon>
        <taxon>Gunneridae</taxon>
        <taxon>Pentapetalae</taxon>
        <taxon>rosids</taxon>
        <taxon>fabids</taxon>
        <taxon>Rosales</taxon>
        <taxon>Cannabaceae</taxon>
        <taxon>Parasponia</taxon>
    </lineage>
</organism>
<dbReference type="GO" id="GO:0034244">
    <property type="term" value="P:negative regulation of transcription elongation by RNA polymerase II"/>
    <property type="evidence" value="ECO:0007669"/>
    <property type="project" value="InterPro"/>
</dbReference>
<evidence type="ECO:0000313" key="8">
    <source>
        <dbReference type="EMBL" id="PON76284.1"/>
    </source>
</evidence>
<sequence length="489" mass="55143">MSEGRISDDEPQCSKDDEDHELRKRRRLVLEDEAEPLKTSLVSVSDFHPSNIIQQKVTTHSVAKMGMRMCDSMPPGYEPQSRNNWPKDLKLRNRAILVPEDEAKPLTASRKVIAGSVAKTGVQMRDSRPSANEPKSKKNLYNDPKLRNGRILVPEDEAKPLKTSRKFTSGSIAETGMKMCDSRPSFNEPQSRENRIKDLMLSIQQRLVLENEAKPFKPSRVTATDPKSSNVIQQKVVSGSVAEAEVQICDRIDSTSRPSGNEPQNGETCDRDLKLTEQRLLLDSEVAEPLKTSQVAPTHPKPSNILEHSHCVEAQPILDPIWRGSFSIGNKELKTINRILVAAHLSSLACPKVLKAARLLPKSVFLELSNRSHFWPGRFQPWGPTYHSIGLFFFPDNRNDEIYDMLVKDMIGGDFAMRALLKNAELFVFTSYILPFYYKRFQSKYYLWGVFRARQASDLTTGAPEGEKGNLEVSTRHRQSPTTPLSQSG</sequence>
<dbReference type="Proteomes" id="UP000237105">
    <property type="component" value="Unassembled WGS sequence"/>
</dbReference>
<evidence type="ECO:0000256" key="1">
    <source>
        <dbReference type="ARBA" id="ARBA00022723"/>
    </source>
</evidence>
<keyword evidence="4" id="KW-0805">Transcription regulation</keyword>
<keyword evidence="2" id="KW-0863">Zinc-finger</keyword>
<evidence type="ECO:0000256" key="5">
    <source>
        <dbReference type="ARBA" id="ARBA00023163"/>
    </source>
</evidence>
<feature type="region of interest" description="Disordered" evidence="6">
    <location>
        <begin position="120"/>
        <end position="143"/>
    </location>
</feature>
<accession>A0A2P5DSL7</accession>
<dbReference type="InterPro" id="IPR056280">
    <property type="entry name" value="AIPP2-like_SPOC"/>
</dbReference>
<dbReference type="GO" id="GO:0140566">
    <property type="term" value="F:histone reader activity"/>
    <property type="evidence" value="ECO:0007669"/>
    <property type="project" value="InterPro"/>
</dbReference>
<reference evidence="9" key="1">
    <citation type="submission" date="2016-06" db="EMBL/GenBank/DDBJ databases">
        <title>Parallel loss of symbiosis genes in relatives of nitrogen-fixing non-legume Parasponia.</title>
        <authorList>
            <person name="Van Velzen R."/>
            <person name="Holmer R."/>
            <person name="Bu F."/>
            <person name="Rutten L."/>
            <person name="Van Zeijl A."/>
            <person name="Liu W."/>
            <person name="Santuari L."/>
            <person name="Cao Q."/>
            <person name="Sharma T."/>
            <person name="Shen D."/>
            <person name="Roswanjaya Y."/>
            <person name="Wardhani T."/>
            <person name="Kalhor M.S."/>
            <person name="Jansen J."/>
            <person name="Van den Hoogen J."/>
            <person name="Gungor B."/>
            <person name="Hartog M."/>
            <person name="Hontelez J."/>
            <person name="Verver J."/>
            <person name="Yang W.-C."/>
            <person name="Schijlen E."/>
            <person name="Repin R."/>
            <person name="Schilthuizen M."/>
            <person name="Schranz E."/>
            <person name="Heidstra R."/>
            <person name="Miyata K."/>
            <person name="Fedorova E."/>
            <person name="Kohlen W."/>
            <person name="Bisseling T."/>
            <person name="Smit S."/>
            <person name="Geurts R."/>
        </authorList>
    </citation>
    <scope>NUCLEOTIDE SEQUENCE [LARGE SCALE GENOMIC DNA]</scope>
    <source>
        <strain evidence="9">cv. WU1-14</strain>
    </source>
</reference>
<dbReference type="PANTHER" id="PTHR33304">
    <property type="match status" value="1"/>
</dbReference>
<evidence type="ECO:0000259" key="7">
    <source>
        <dbReference type="Pfam" id="PF23121"/>
    </source>
</evidence>
<feature type="domain" description="AIPP2-like SPOC-like" evidence="7">
    <location>
        <begin position="322"/>
        <end position="451"/>
    </location>
</feature>
<keyword evidence="1" id="KW-0479">Metal-binding</keyword>
<evidence type="ECO:0000256" key="3">
    <source>
        <dbReference type="ARBA" id="ARBA00022833"/>
    </source>
</evidence>
<gene>
    <name evidence="8" type="ORF">PanWU01x14_037020</name>
</gene>
<dbReference type="STRING" id="3476.A0A2P5DSL7"/>
<keyword evidence="9" id="KW-1185">Reference proteome</keyword>
<evidence type="ECO:0000256" key="6">
    <source>
        <dbReference type="SAM" id="MobiDB-lite"/>
    </source>
</evidence>
<feature type="region of interest" description="Disordered" evidence="6">
    <location>
        <begin position="1"/>
        <end position="20"/>
    </location>
</feature>
<keyword evidence="5" id="KW-0804">Transcription</keyword>
<feature type="region of interest" description="Disordered" evidence="6">
    <location>
        <begin position="461"/>
        <end position="489"/>
    </location>
</feature>
<keyword evidence="3" id="KW-0862">Zinc</keyword>
<feature type="compositionally biased region" description="Polar residues" evidence="6">
    <location>
        <begin position="255"/>
        <end position="267"/>
    </location>
</feature>
<dbReference type="EMBL" id="JXTB01000019">
    <property type="protein sequence ID" value="PON76284.1"/>
    <property type="molecule type" value="Genomic_DNA"/>
</dbReference>
<evidence type="ECO:0000256" key="4">
    <source>
        <dbReference type="ARBA" id="ARBA00023015"/>
    </source>
</evidence>
<dbReference type="Pfam" id="PF23121">
    <property type="entry name" value="SPOC_AIPP2"/>
    <property type="match status" value="1"/>
</dbReference>
<feature type="region of interest" description="Disordered" evidence="6">
    <location>
        <begin position="251"/>
        <end position="271"/>
    </location>
</feature>
<feature type="non-terminal residue" evidence="8">
    <location>
        <position position="489"/>
    </location>
</feature>
<proteinExistence type="predicted"/>
<protein>
    <recommendedName>
        <fullName evidence="7">AIPP2-like SPOC-like domain-containing protein</fullName>
    </recommendedName>
</protein>
<feature type="compositionally biased region" description="Polar residues" evidence="6">
    <location>
        <begin position="480"/>
        <end position="489"/>
    </location>
</feature>
<dbReference type="OrthoDB" id="1932206at2759"/>
<dbReference type="AlphaFoldDB" id="A0A2P5DSL7"/>
<dbReference type="GO" id="GO:0008270">
    <property type="term" value="F:zinc ion binding"/>
    <property type="evidence" value="ECO:0007669"/>
    <property type="project" value="UniProtKB-KW"/>
</dbReference>
<dbReference type="InterPro" id="IPR049914">
    <property type="entry name" value="PHD1-3/5-6"/>
</dbReference>
<name>A0A2P5DSL7_PARAD</name>
<evidence type="ECO:0000313" key="9">
    <source>
        <dbReference type="Proteomes" id="UP000237105"/>
    </source>
</evidence>
<evidence type="ECO:0000256" key="2">
    <source>
        <dbReference type="ARBA" id="ARBA00022771"/>
    </source>
</evidence>
<comment type="caution">
    <text evidence="8">The sequence shown here is derived from an EMBL/GenBank/DDBJ whole genome shotgun (WGS) entry which is preliminary data.</text>
</comment>
<dbReference type="PANTHER" id="PTHR33304:SF18">
    <property type="entry name" value="CHROMATIN REGULATOR PHD FAMILY-RELATED"/>
    <property type="match status" value="1"/>
</dbReference>